<dbReference type="Proteomes" id="UP000007796">
    <property type="component" value="Unassembled WGS sequence"/>
</dbReference>
<dbReference type="HOGENOM" id="CLU_2794267_0_0_1"/>
<proteinExistence type="predicted"/>
<accession>F0X7K1</accession>
<keyword evidence="2" id="KW-1185">Reference proteome</keyword>
<protein>
    <submittedName>
        <fullName evidence="1">Uncharacterized protein</fullName>
    </submittedName>
</protein>
<reference evidence="1 2" key="1">
    <citation type="journal article" date="2011" name="Proc. Natl. Acad. Sci. U.S.A.">
        <title>Genome and transcriptome analyses of the mountain pine beetle-fungal symbiont Grosmannia clavigera, a lodgepole pine pathogen.</title>
        <authorList>
            <person name="DiGuistini S."/>
            <person name="Wang Y."/>
            <person name="Liao N.Y."/>
            <person name="Taylor G."/>
            <person name="Tanguay P."/>
            <person name="Feau N."/>
            <person name="Henrissat B."/>
            <person name="Chan S.K."/>
            <person name="Hesse-Orce U."/>
            <person name="Alamouti S.M."/>
            <person name="Tsui C.K.M."/>
            <person name="Docking R.T."/>
            <person name="Levasseur A."/>
            <person name="Haridas S."/>
            <person name="Robertson G."/>
            <person name="Birol I."/>
            <person name="Holt R.A."/>
            <person name="Marra M.A."/>
            <person name="Hamelin R.C."/>
            <person name="Hirst M."/>
            <person name="Jones S.J.M."/>
            <person name="Bohlmann J."/>
            <person name="Breuil C."/>
        </authorList>
    </citation>
    <scope>NUCLEOTIDE SEQUENCE [LARGE SCALE GENOMIC DNA]</scope>
    <source>
        <strain evidence="2">kw1407 / UAMH 11150</strain>
    </source>
</reference>
<dbReference type="InParanoid" id="F0X7K1"/>
<evidence type="ECO:0000313" key="1">
    <source>
        <dbReference type="EMBL" id="EFX06680.1"/>
    </source>
</evidence>
<sequence>MDTDKGEVHTSEVKSAAALLDRVKGYPERETDKVQPWKEWFSVEPESDKPTVVLIPSKHDFGSVNLGGF</sequence>
<name>F0X7K1_GROCL</name>
<dbReference type="OrthoDB" id="10352177at2759"/>
<organism evidence="2">
    <name type="scientific">Grosmannia clavigera (strain kw1407 / UAMH 11150)</name>
    <name type="common">Blue stain fungus</name>
    <name type="synonym">Graphiocladiella clavigera</name>
    <dbReference type="NCBI Taxonomy" id="655863"/>
    <lineage>
        <taxon>Eukaryota</taxon>
        <taxon>Fungi</taxon>
        <taxon>Dikarya</taxon>
        <taxon>Ascomycota</taxon>
        <taxon>Pezizomycotina</taxon>
        <taxon>Sordariomycetes</taxon>
        <taxon>Sordariomycetidae</taxon>
        <taxon>Ophiostomatales</taxon>
        <taxon>Ophiostomataceae</taxon>
        <taxon>Leptographium</taxon>
    </lineage>
</organism>
<dbReference type="EMBL" id="GL629729">
    <property type="protein sequence ID" value="EFX06680.1"/>
    <property type="molecule type" value="Genomic_DNA"/>
</dbReference>
<gene>
    <name evidence="1" type="ORF">CMQ_7001</name>
</gene>
<evidence type="ECO:0000313" key="2">
    <source>
        <dbReference type="Proteomes" id="UP000007796"/>
    </source>
</evidence>
<dbReference type="RefSeq" id="XP_014176162.1">
    <property type="nucleotide sequence ID" value="XM_014320687.1"/>
</dbReference>
<dbReference type="GeneID" id="25980498"/>
<dbReference type="AlphaFoldDB" id="F0X7K1"/>